<dbReference type="PANTHER" id="PTHR43202">
    <property type="entry name" value="NICOTINATE-NUCLEOTIDE PYROPHOSPHORYLASE"/>
    <property type="match status" value="1"/>
</dbReference>
<keyword evidence="1 4" id="KW-0808">Transferase</keyword>
<dbReference type="InterPro" id="IPR037128">
    <property type="entry name" value="Quinolinate_PRibosylTase_N_sf"/>
</dbReference>
<evidence type="ECO:0000256" key="1">
    <source>
        <dbReference type="ARBA" id="ARBA00022679"/>
    </source>
</evidence>
<evidence type="ECO:0000259" key="3">
    <source>
        <dbReference type="Pfam" id="PF02749"/>
    </source>
</evidence>
<dbReference type="InterPro" id="IPR022412">
    <property type="entry name" value="Quinolinate_PRibosylTrfase_N"/>
</dbReference>
<dbReference type="InterPro" id="IPR002638">
    <property type="entry name" value="Quinolinate_PRibosylTrfase_C"/>
</dbReference>
<dbReference type="InterPro" id="IPR053190">
    <property type="entry name" value="NAPRTase-like"/>
</dbReference>
<dbReference type="GO" id="GO:0004514">
    <property type="term" value="F:nicotinate-nucleotide diphosphorylase (carboxylating) activity"/>
    <property type="evidence" value="ECO:0007669"/>
    <property type="project" value="InterPro"/>
</dbReference>
<dbReference type="InterPro" id="IPR013785">
    <property type="entry name" value="Aldolase_TIM"/>
</dbReference>
<dbReference type="Gene3D" id="3.90.1170.20">
    <property type="entry name" value="Quinolinate phosphoribosyl transferase, N-terminal domain"/>
    <property type="match status" value="1"/>
</dbReference>
<dbReference type="SUPFAM" id="SSF54675">
    <property type="entry name" value="Nicotinate/Quinolinate PRTase N-terminal domain-like"/>
    <property type="match status" value="1"/>
</dbReference>
<gene>
    <name evidence="4" type="ORF">SAMN05216277_11259</name>
</gene>
<feature type="domain" description="Quinolinate phosphoribosyl transferase N-terminal" evidence="3">
    <location>
        <begin position="21"/>
        <end position="111"/>
    </location>
</feature>
<dbReference type="InterPro" id="IPR036068">
    <property type="entry name" value="Nicotinate_pribotase-like_C"/>
</dbReference>
<reference evidence="5" key="1">
    <citation type="submission" date="2016-10" db="EMBL/GenBank/DDBJ databases">
        <authorList>
            <person name="Varghese N."/>
            <person name="Submissions S."/>
        </authorList>
    </citation>
    <scope>NUCLEOTIDE SEQUENCE [LARGE SCALE GENOMIC DNA]</scope>
    <source>
        <strain evidence="5">CGMCC 1.10329</strain>
    </source>
</reference>
<dbReference type="RefSeq" id="WP_074879339.1">
    <property type="nucleotide sequence ID" value="NZ_FOXI01000012.1"/>
</dbReference>
<feature type="domain" description="Quinolinate phosphoribosyl transferase C-terminal" evidence="2">
    <location>
        <begin position="113"/>
        <end position="303"/>
    </location>
</feature>
<dbReference type="Pfam" id="PF01729">
    <property type="entry name" value="QRPTase_C"/>
    <property type="match status" value="1"/>
</dbReference>
<dbReference type="EMBL" id="FOXI01000012">
    <property type="protein sequence ID" value="SFP93081.1"/>
    <property type="molecule type" value="Genomic_DNA"/>
</dbReference>
<evidence type="ECO:0000313" key="4">
    <source>
        <dbReference type="EMBL" id="SFP93081.1"/>
    </source>
</evidence>
<keyword evidence="4" id="KW-0328">Glycosyltransferase</keyword>
<dbReference type="Proteomes" id="UP000183769">
    <property type="component" value="Unassembled WGS sequence"/>
</dbReference>
<proteinExistence type="predicted"/>
<dbReference type="NCBIfam" id="NF006415">
    <property type="entry name" value="PRK08662.1"/>
    <property type="match status" value="1"/>
</dbReference>
<dbReference type="GO" id="GO:0009435">
    <property type="term" value="P:NAD+ biosynthetic process"/>
    <property type="evidence" value="ECO:0007669"/>
    <property type="project" value="InterPro"/>
</dbReference>
<dbReference type="SUPFAM" id="SSF51690">
    <property type="entry name" value="Nicotinate/Quinolinate PRTase C-terminal domain-like"/>
    <property type="match status" value="1"/>
</dbReference>
<name>A0A1I5UCU2_9EURY</name>
<dbReference type="Gene3D" id="3.20.20.70">
    <property type="entry name" value="Aldolase class I"/>
    <property type="match status" value="1"/>
</dbReference>
<evidence type="ECO:0000313" key="5">
    <source>
        <dbReference type="Proteomes" id="UP000183769"/>
    </source>
</evidence>
<accession>A0A1I5UCU2</accession>
<organism evidence="4 5">
    <name type="scientific">Halolamina pelagica</name>
    <dbReference type="NCBI Taxonomy" id="699431"/>
    <lineage>
        <taxon>Archaea</taxon>
        <taxon>Methanobacteriati</taxon>
        <taxon>Methanobacteriota</taxon>
        <taxon>Stenosarchaea group</taxon>
        <taxon>Halobacteria</taxon>
        <taxon>Halobacteriales</taxon>
        <taxon>Haloferacaceae</taxon>
    </lineage>
</organism>
<keyword evidence="5" id="KW-1185">Reference proteome</keyword>
<dbReference type="Pfam" id="PF02749">
    <property type="entry name" value="QRPTase_N"/>
    <property type="match status" value="1"/>
</dbReference>
<evidence type="ECO:0000259" key="2">
    <source>
        <dbReference type="Pfam" id="PF01729"/>
    </source>
</evidence>
<dbReference type="OrthoDB" id="371831at2157"/>
<protein>
    <submittedName>
        <fullName evidence="4">Nicotinate phosphoribosyltransferase</fullName>
    </submittedName>
</protein>
<dbReference type="PANTHER" id="PTHR43202:SF1">
    <property type="entry name" value="NICOTINATE PHOSPHORIBOSYLTRANSFERASE"/>
    <property type="match status" value="1"/>
</dbReference>
<dbReference type="AlphaFoldDB" id="A0A1I5UCU2"/>
<sequence length="383" mass="40767">MTEFDTVGDDAIRRGDATAAYFHRTETVLEHAGRNPTVVAELAADQFPTGAFDLFAGVKDVAALLEGTPVDADALPEGTLFDGGPALRIEGPYRAFARHESPILGFLSHASGVATAALESRVAAPERRLLSFGTRHVHPAIGAMVERSALVGGADGVSHVAAGEVLDREVGGTMPHALLICFGRGNQEDAWRAFDEAVDADVPRVALCDTYGDEVDEVLRAVETLGEGLDAVRLDTTGSRRGDLRHIVREVRWELAARDRPEPEILLSGGLAPADLRELRDVADSFGVGGYIANADPLDFALDIVEVDGEPAAKRGKLSGAKSVYRTPDGGHHVGLRGRDGPDDGESLLEPLVRNGEVVREFDIDTAAERAQADAARVGFRED</sequence>